<feature type="compositionally biased region" description="Polar residues" evidence="6">
    <location>
        <begin position="214"/>
        <end position="225"/>
    </location>
</feature>
<organism evidence="8 9">
    <name type="scientific">Clathrus columnatus</name>
    <dbReference type="NCBI Taxonomy" id="1419009"/>
    <lineage>
        <taxon>Eukaryota</taxon>
        <taxon>Fungi</taxon>
        <taxon>Dikarya</taxon>
        <taxon>Basidiomycota</taxon>
        <taxon>Agaricomycotina</taxon>
        <taxon>Agaricomycetes</taxon>
        <taxon>Phallomycetidae</taxon>
        <taxon>Phallales</taxon>
        <taxon>Clathraceae</taxon>
        <taxon>Clathrus</taxon>
    </lineage>
</organism>
<feature type="compositionally biased region" description="Polar residues" evidence="6">
    <location>
        <begin position="44"/>
        <end position="64"/>
    </location>
</feature>
<dbReference type="Gene3D" id="3.30.160.60">
    <property type="entry name" value="Classic Zinc Finger"/>
    <property type="match status" value="3"/>
</dbReference>
<dbReference type="GO" id="GO:0000978">
    <property type="term" value="F:RNA polymerase II cis-regulatory region sequence-specific DNA binding"/>
    <property type="evidence" value="ECO:0007669"/>
    <property type="project" value="TreeGrafter"/>
</dbReference>
<feature type="compositionally biased region" description="Low complexity" evidence="6">
    <location>
        <begin position="143"/>
        <end position="162"/>
    </location>
</feature>
<evidence type="ECO:0000256" key="6">
    <source>
        <dbReference type="SAM" id="MobiDB-lite"/>
    </source>
</evidence>
<proteinExistence type="predicted"/>
<feature type="compositionally biased region" description="Low complexity" evidence="6">
    <location>
        <begin position="274"/>
        <end position="286"/>
    </location>
</feature>
<dbReference type="GO" id="GO:0045944">
    <property type="term" value="P:positive regulation of transcription by RNA polymerase II"/>
    <property type="evidence" value="ECO:0007669"/>
    <property type="project" value="UniProtKB-ARBA"/>
</dbReference>
<feature type="compositionally biased region" description="Low complexity" evidence="6">
    <location>
        <begin position="412"/>
        <end position="425"/>
    </location>
</feature>
<feature type="compositionally biased region" description="Polar residues" evidence="6">
    <location>
        <begin position="88"/>
        <end position="102"/>
    </location>
</feature>
<feature type="compositionally biased region" description="Polar residues" evidence="6">
    <location>
        <begin position="245"/>
        <end position="256"/>
    </location>
</feature>
<evidence type="ECO:0000256" key="1">
    <source>
        <dbReference type="ARBA" id="ARBA00022723"/>
    </source>
</evidence>
<feature type="compositionally biased region" description="Gly residues" evidence="6">
    <location>
        <begin position="853"/>
        <end position="874"/>
    </location>
</feature>
<feature type="compositionally biased region" description="Polar residues" evidence="6">
    <location>
        <begin position="803"/>
        <end position="821"/>
    </location>
</feature>
<evidence type="ECO:0000313" key="8">
    <source>
        <dbReference type="EMBL" id="GJJ08144.1"/>
    </source>
</evidence>
<feature type="region of interest" description="Disordered" evidence="6">
    <location>
        <begin position="798"/>
        <end position="897"/>
    </location>
</feature>
<evidence type="ECO:0000259" key="7">
    <source>
        <dbReference type="PROSITE" id="PS50157"/>
    </source>
</evidence>
<feature type="region of interest" description="Disordered" evidence="6">
    <location>
        <begin position="524"/>
        <end position="586"/>
    </location>
</feature>
<dbReference type="GO" id="GO:0008270">
    <property type="term" value="F:zinc ion binding"/>
    <property type="evidence" value="ECO:0007669"/>
    <property type="project" value="UniProtKB-KW"/>
</dbReference>
<feature type="compositionally biased region" description="Low complexity" evidence="6">
    <location>
        <begin position="569"/>
        <end position="580"/>
    </location>
</feature>
<keyword evidence="9" id="KW-1185">Reference proteome</keyword>
<feature type="compositionally biased region" description="Polar residues" evidence="6">
    <location>
        <begin position="1"/>
        <end position="16"/>
    </location>
</feature>
<evidence type="ECO:0000313" key="9">
    <source>
        <dbReference type="Proteomes" id="UP001050691"/>
    </source>
</evidence>
<feature type="compositionally biased region" description="Basic and acidic residues" evidence="6">
    <location>
        <begin position="825"/>
        <end position="835"/>
    </location>
</feature>
<dbReference type="InterPro" id="IPR013087">
    <property type="entry name" value="Znf_C2H2_type"/>
</dbReference>
<feature type="compositionally biased region" description="Low complexity" evidence="6">
    <location>
        <begin position="660"/>
        <end position="679"/>
    </location>
</feature>
<dbReference type="PANTHER" id="PTHR19818:SF139">
    <property type="entry name" value="PAIR-RULE PROTEIN ODD-PAIRED"/>
    <property type="match status" value="1"/>
</dbReference>
<feature type="region of interest" description="Disordered" evidence="6">
    <location>
        <begin position="1"/>
        <end position="290"/>
    </location>
</feature>
<feature type="compositionally biased region" description="Basic and acidic residues" evidence="6">
    <location>
        <begin position="31"/>
        <end position="43"/>
    </location>
</feature>
<dbReference type="GO" id="GO:0000981">
    <property type="term" value="F:DNA-binding transcription factor activity, RNA polymerase II-specific"/>
    <property type="evidence" value="ECO:0007669"/>
    <property type="project" value="TreeGrafter"/>
</dbReference>
<dbReference type="InterPro" id="IPR036236">
    <property type="entry name" value="Znf_C2H2_sf"/>
</dbReference>
<accession>A0AAV5A0L6</accession>
<keyword evidence="2" id="KW-0677">Repeat</keyword>
<dbReference type="FunFam" id="3.30.160.60:FF:000007">
    <property type="entry name" value="Basic krueppel-like factor 3"/>
    <property type="match status" value="1"/>
</dbReference>
<feature type="compositionally biased region" description="Polar residues" evidence="6">
    <location>
        <begin position="263"/>
        <end position="273"/>
    </location>
</feature>
<feature type="compositionally biased region" description="Low complexity" evidence="6">
    <location>
        <begin position="524"/>
        <end position="536"/>
    </location>
</feature>
<dbReference type="SMART" id="SM00355">
    <property type="entry name" value="ZnF_C2H2"/>
    <property type="match status" value="3"/>
</dbReference>
<reference evidence="8" key="1">
    <citation type="submission" date="2021-10" db="EMBL/GenBank/DDBJ databases">
        <title>De novo Genome Assembly of Clathrus columnatus (Basidiomycota, Fungi) Using Illumina and Nanopore Sequence Data.</title>
        <authorList>
            <person name="Ogiso-Tanaka E."/>
            <person name="Itagaki H."/>
            <person name="Hosoya T."/>
            <person name="Hosaka K."/>
        </authorList>
    </citation>
    <scope>NUCLEOTIDE SEQUENCE</scope>
    <source>
        <strain evidence="8">MO-923</strain>
    </source>
</reference>
<feature type="compositionally biased region" description="Gly residues" evidence="6">
    <location>
        <begin position="625"/>
        <end position="634"/>
    </location>
</feature>
<evidence type="ECO:0000256" key="4">
    <source>
        <dbReference type="ARBA" id="ARBA00022833"/>
    </source>
</evidence>
<sequence>MSASQLNSPPINISIHSDNRFPASPWNEYDTDWKFPPESEMDNHNSNPYTPSYGSFNSLGSRSPSWGGREDGDPMNLYEGDDSMFMDNLSSHSHSRNQNEYDPSQYDGNIVGDMDDIPSVSYNLTGGLNAPSPRNHYSPDSNHGSPASSHSRTSSASSIHHPIPSPPTIFPPSLMNSNPPFSGIKAQSPPALVIPDDVQRQGQQRHLSQRGGLQEQNGMSINIVPSTPIGGLGDPKDEAFPPPTTNLNTSQESWQTHSRHSSTDLPFSFTQHRSPALSAASSLHNSPLPPSMSLPNVGMGGMESTTPLVAPHSLHNSPMMVPMSIPGPSPSPVPSASPAALSIHGSPLLHGSYSGSVRNSPNPTHNRTISEEFLLPESAAHQRPRASSWGEHNAPSIGVTSTTSGGGGGSSLGLNLLSGPSSRGLYPSDTPPSSSAFSGGHSLNDLLQPPNNSVGLGLGLGLPLGSGIRRVKSDAGNTHRKIKSEDLRDYYSGGATFRTPSDSLLVPSPSLGLSNIPISAPNASPGSLSPLPGRSPHLGHRATSSLSIPIGHTVGGSHRASPGFHSQRSSPYPSPHTSPSLRGGVLSNEVDSFGRYVGGGGGGGGGMGYPGGLLNVPGSYSSGATSGGGGGGSAMGLSLSPQTVSSQPGMGIGLANLSISGNHGTSGNGQNSNNNNNNNPYGDVLNPPKKLVTTKATHDASNARRKNDAAYMCPVPGCGSTFTRSFNLKGHLRSHNEERPFKCKWPGCEKGFARQHDCKRHEALHLNIRPYTCTGCKKTFARMDALNRHLRSEGGAECLGEDSSANPDISNMQVPSSTMQQGLRYMDHHDEDSKLQQDYNSRRTSRNGYGNNQNGGGNIDDGGGGGGGGGGGIRGRLSGQQQSAGRPQGQEMDGLIM</sequence>
<evidence type="ECO:0000256" key="5">
    <source>
        <dbReference type="PROSITE-ProRule" id="PRU00042"/>
    </source>
</evidence>
<evidence type="ECO:0000256" key="2">
    <source>
        <dbReference type="ARBA" id="ARBA00022737"/>
    </source>
</evidence>
<feature type="region of interest" description="Disordered" evidence="6">
    <location>
        <begin position="624"/>
        <end position="689"/>
    </location>
</feature>
<dbReference type="AlphaFoldDB" id="A0AAV5A0L6"/>
<keyword evidence="3 5" id="KW-0863">Zinc-finger</keyword>
<comment type="caution">
    <text evidence="8">The sequence shown here is derived from an EMBL/GenBank/DDBJ whole genome shotgun (WGS) entry which is preliminary data.</text>
</comment>
<dbReference type="Proteomes" id="UP001050691">
    <property type="component" value="Unassembled WGS sequence"/>
</dbReference>
<dbReference type="SUPFAM" id="SSF57667">
    <property type="entry name" value="beta-beta-alpha zinc fingers"/>
    <property type="match status" value="3"/>
</dbReference>
<name>A0AAV5A0L6_9AGAM</name>
<dbReference type="InterPro" id="IPR050329">
    <property type="entry name" value="GLI_C2H2-zinc-finger"/>
</dbReference>
<feature type="region of interest" description="Disordered" evidence="6">
    <location>
        <begin position="379"/>
        <end position="443"/>
    </location>
</feature>
<gene>
    <name evidence="8" type="ORF">Clacol_002352</name>
</gene>
<feature type="domain" description="C2H2-type" evidence="7">
    <location>
        <begin position="771"/>
        <end position="798"/>
    </location>
</feature>
<keyword evidence="4" id="KW-0862">Zinc</keyword>
<dbReference type="PROSITE" id="PS00028">
    <property type="entry name" value="ZINC_FINGER_C2H2_1"/>
    <property type="match status" value="2"/>
</dbReference>
<protein>
    <recommendedName>
        <fullName evidence="7">C2H2-type domain-containing protein</fullName>
    </recommendedName>
</protein>
<dbReference type="PANTHER" id="PTHR19818">
    <property type="entry name" value="ZINC FINGER PROTEIN ZIC AND GLI"/>
    <property type="match status" value="1"/>
</dbReference>
<dbReference type="GO" id="GO:0005634">
    <property type="term" value="C:nucleus"/>
    <property type="evidence" value="ECO:0007669"/>
    <property type="project" value="UniProtKB-ARBA"/>
</dbReference>
<feature type="domain" description="C2H2-type" evidence="7">
    <location>
        <begin position="741"/>
        <end position="770"/>
    </location>
</feature>
<dbReference type="Pfam" id="PF00096">
    <property type="entry name" value="zf-C2H2"/>
    <property type="match status" value="2"/>
</dbReference>
<feature type="domain" description="C2H2-type" evidence="7">
    <location>
        <begin position="711"/>
        <end position="740"/>
    </location>
</feature>
<keyword evidence="1" id="KW-0479">Metal-binding</keyword>
<evidence type="ECO:0000256" key="3">
    <source>
        <dbReference type="ARBA" id="ARBA00022771"/>
    </source>
</evidence>
<dbReference type="EMBL" id="BPWL01000003">
    <property type="protein sequence ID" value="GJJ08144.1"/>
    <property type="molecule type" value="Genomic_DNA"/>
</dbReference>
<dbReference type="PROSITE" id="PS50157">
    <property type="entry name" value="ZINC_FINGER_C2H2_2"/>
    <property type="match status" value="3"/>
</dbReference>